<sequence length="62" mass="6900">MAFEKRRPLPTVVAAGESLNLLVHVRAQVPAQVEAIDVTYTGAGRTRSVRNSTVFQIRDRCF</sequence>
<protein>
    <submittedName>
        <fullName evidence="1">Uncharacterized protein</fullName>
    </submittedName>
</protein>
<name>A0A512SY59_9MICO</name>
<gene>
    <name evidence="1" type="ORF">KLO01_09440</name>
</gene>
<dbReference type="AlphaFoldDB" id="A0A512SY59"/>
<reference evidence="1 2" key="1">
    <citation type="submission" date="2019-07" db="EMBL/GenBank/DDBJ databases">
        <title>Whole genome shotgun sequence of Knoellia locipacati NBRC 109775.</title>
        <authorList>
            <person name="Hosoyama A."/>
            <person name="Uohara A."/>
            <person name="Ohji S."/>
            <person name="Ichikawa N."/>
        </authorList>
    </citation>
    <scope>NUCLEOTIDE SEQUENCE [LARGE SCALE GENOMIC DNA]</scope>
    <source>
        <strain evidence="1 2">NBRC 109775</strain>
    </source>
</reference>
<keyword evidence="2" id="KW-1185">Reference proteome</keyword>
<organism evidence="1 2">
    <name type="scientific">Knoellia locipacati</name>
    <dbReference type="NCBI Taxonomy" id="882824"/>
    <lineage>
        <taxon>Bacteria</taxon>
        <taxon>Bacillati</taxon>
        <taxon>Actinomycetota</taxon>
        <taxon>Actinomycetes</taxon>
        <taxon>Micrococcales</taxon>
        <taxon>Intrasporangiaceae</taxon>
        <taxon>Knoellia</taxon>
    </lineage>
</organism>
<proteinExistence type="predicted"/>
<dbReference type="EMBL" id="BKBA01000003">
    <property type="protein sequence ID" value="GEQ12897.1"/>
    <property type="molecule type" value="Genomic_DNA"/>
</dbReference>
<dbReference type="Proteomes" id="UP000321793">
    <property type="component" value="Unassembled WGS sequence"/>
</dbReference>
<accession>A0A512SY59</accession>
<evidence type="ECO:0000313" key="2">
    <source>
        <dbReference type="Proteomes" id="UP000321793"/>
    </source>
</evidence>
<comment type="caution">
    <text evidence="1">The sequence shown here is derived from an EMBL/GenBank/DDBJ whole genome shotgun (WGS) entry which is preliminary data.</text>
</comment>
<evidence type="ECO:0000313" key="1">
    <source>
        <dbReference type="EMBL" id="GEQ12897.1"/>
    </source>
</evidence>